<keyword evidence="6" id="KW-0808">Transferase</keyword>
<sequence>MGACISANAKAGAYSKNLPKEKGSSHHHYKNRQSRPQSGHFSGPIRRSAHLRPVKIIRDPAGDNIHEKYEFGKELGRGEFGITYQCTENETGEIYACKTISKAKLRTEIDVEDVRREVEIMRHLPKHPHIVTLKEAYEDKDAVYFVMELCEGGELFDRIVARGHFTERAAAKITKTIIEVVKVCHDHGVIHRDLKPENFLFANRTETSPLKAIDFGLSTFFEPGQRFREIVGSPYYMAPEVLRRDYGPEVDVWSTGVILYILLCGVPPFWAGKLFRTSAETEEGIAQAIVRGEIDFERDPWPKVSAEAKDLVKSMLEPNPYSRFTVQEVLEHPWIQNLDKASNVSLGENVRAKIKQFSLMNKFKKKVLRVVADNLPEEQVDQIKEMFYTMDTDNTGDLTFEELKHGLHKYGQPVADPEVRMLMDAADADGNGTIDCEEFLTMSVHLKRINSDEHLSQAFEFFDKNQSGFIEFDELRDALVDERLGPNNDQVIEDIIYDADLDKDGRISYDEFRAMMKMGMDWKMASRQYSRAMLNALSLRLFKEKGSLKN</sequence>
<comment type="caution">
    <text evidence="23">The sequence shown here is derived from an EMBL/GenBank/DDBJ whole genome shotgun (WGS) entry which is preliminary data.</text>
</comment>
<dbReference type="InterPro" id="IPR050205">
    <property type="entry name" value="CDPK_Ser/Thr_kinases"/>
</dbReference>
<comment type="similarity">
    <text evidence="16">Belongs to the protein kinase superfamily. Ser/Thr protein kinase family. CDPK subfamily.</text>
</comment>
<dbReference type="AlphaFoldDB" id="A0A218W3K1"/>
<comment type="similarity">
    <text evidence="2">Belongs to the protein kinase superfamily. CAMK Ser/Thr protein kinase family. CaMK subfamily.</text>
</comment>
<accession>A0A218W3K1</accession>
<evidence type="ECO:0000256" key="7">
    <source>
        <dbReference type="ARBA" id="ARBA00022707"/>
    </source>
</evidence>
<dbReference type="GO" id="GO:0005509">
    <property type="term" value="F:calcium ion binding"/>
    <property type="evidence" value="ECO:0007669"/>
    <property type="project" value="InterPro"/>
</dbReference>
<evidence type="ECO:0000256" key="15">
    <source>
        <dbReference type="ARBA" id="ARBA00023288"/>
    </source>
</evidence>
<feature type="domain" description="EF-hand" evidence="22">
    <location>
        <begin position="414"/>
        <end position="449"/>
    </location>
</feature>
<dbReference type="GO" id="GO:0005524">
    <property type="term" value="F:ATP binding"/>
    <property type="evidence" value="ECO:0007669"/>
    <property type="project" value="UniProtKB-UniRule"/>
</dbReference>
<evidence type="ECO:0000256" key="19">
    <source>
        <dbReference type="PROSITE-ProRule" id="PRU10141"/>
    </source>
</evidence>
<dbReference type="InterPro" id="IPR011992">
    <property type="entry name" value="EF-hand-dom_pair"/>
</dbReference>
<evidence type="ECO:0000256" key="18">
    <source>
        <dbReference type="ARBA" id="ARBA00048679"/>
    </source>
</evidence>
<dbReference type="GO" id="GO:0004674">
    <property type="term" value="F:protein serine/threonine kinase activity"/>
    <property type="evidence" value="ECO:0007669"/>
    <property type="project" value="UniProtKB-KW"/>
</dbReference>
<evidence type="ECO:0000259" key="22">
    <source>
        <dbReference type="PROSITE" id="PS50222"/>
    </source>
</evidence>
<evidence type="ECO:0000256" key="3">
    <source>
        <dbReference type="ARBA" id="ARBA00012513"/>
    </source>
</evidence>
<feature type="domain" description="EF-hand" evidence="22">
    <location>
        <begin position="378"/>
        <end position="413"/>
    </location>
</feature>
<evidence type="ECO:0000256" key="13">
    <source>
        <dbReference type="ARBA" id="ARBA00022840"/>
    </source>
</evidence>
<reference evidence="24" key="1">
    <citation type="journal article" date="2017" name="Plant J.">
        <title>The pomegranate (Punica granatum L.) genome and the genomics of punicalagin biosynthesis.</title>
        <authorList>
            <person name="Qin G."/>
            <person name="Xu C."/>
            <person name="Ming R."/>
            <person name="Tang H."/>
            <person name="Guyot R."/>
            <person name="Kramer E.M."/>
            <person name="Hu Y."/>
            <person name="Yi X."/>
            <person name="Qi Y."/>
            <person name="Xu X."/>
            <person name="Gao Z."/>
            <person name="Pan H."/>
            <person name="Jian J."/>
            <person name="Tian Y."/>
            <person name="Yue Z."/>
            <person name="Xu Y."/>
        </authorList>
    </citation>
    <scope>NUCLEOTIDE SEQUENCE [LARGE SCALE GENOMIC DNA]</scope>
    <source>
        <strain evidence="24">cv. Dabenzi</strain>
    </source>
</reference>
<comment type="catalytic activity">
    <reaction evidence="18">
        <text>L-seryl-[protein] + ATP = O-phospho-L-seryl-[protein] + ADP + H(+)</text>
        <dbReference type="Rhea" id="RHEA:17989"/>
        <dbReference type="Rhea" id="RHEA-COMP:9863"/>
        <dbReference type="Rhea" id="RHEA-COMP:11604"/>
        <dbReference type="ChEBI" id="CHEBI:15378"/>
        <dbReference type="ChEBI" id="CHEBI:29999"/>
        <dbReference type="ChEBI" id="CHEBI:30616"/>
        <dbReference type="ChEBI" id="CHEBI:83421"/>
        <dbReference type="ChEBI" id="CHEBI:456216"/>
        <dbReference type="EC" id="2.7.11.1"/>
    </reaction>
</comment>
<keyword evidence="7" id="KW-0519">Myristate</keyword>
<evidence type="ECO:0000256" key="8">
    <source>
        <dbReference type="ARBA" id="ARBA00022723"/>
    </source>
</evidence>
<evidence type="ECO:0000256" key="16">
    <source>
        <dbReference type="ARBA" id="ARBA00024334"/>
    </source>
</evidence>
<dbReference type="PROSITE" id="PS00107">
    <property type="entry name" value="PROTEIN_KINASE_ATP"/>
    <property type="match status" value="1"/>
</dbReference>
<evidence type="ECO:0000256" key="2">
    <source>
        <dbReference type="ARBA" id="ARBA00005354"/>
    </source>
</evidence>
<dbReference type="Pfam" id="PF13499">
    <property type="entry name" value="EF-hand_7"/>
    <property type="match status" value="2"/>
</dbReference>
<gene>
    <name evidence="23" type="ORF">CDL15_Pgr019877</name>
</gene>
<dbReference type="InterPro" id="IPR002048">
    <property type="entry name" value="EF_hand_dom"/>
</dbReference>
<feature type="binding site" evidence="19">
    <location>
        <position position="98"/>
    </location>
    <ligand>
        <name>ATP</name>
        <dbReference type="ChEBI" id="CHEBI:30616"/>
    </ligand>
</feature>
<keyword evidence="15" id="KW-0449">Lipoprotein</keyword>
<keyword evidence="13 19" id="KW-0067">ATP-binding</keyword>
<keyword evidence="4" id="KW-0723">Serine/threonine-protein kinase</keyword>
<name>A0A218W3K1_PUNGR</name>
<dbReference type="SUPFAM" id="SSF47473">
    <property type="entry name" value="EF-hand"/>
    <property type="match status" value="1"/>
</dbReference>
<evidence type="ECO:0000259" key="21">
    <source>
        <dbReference type="PROSITE" id="PS50011"/>
    </source>
</evidence>
<evidence type="ECO:0000256" key="9">
    <source>
        <dbReference type="ARBA" id="ARBA00022737"/>
    </source>
</evidence>
<feature type="region of interest" description="Disordered" evidence="20">
    <location>
        <begin position="15"/>
        <end position="45"/>
    </location>
</feature>
<dbReference type="CDD" id="cd05117">
    <property type="entry name" value="STKc_CAMK"/>
    <property type="match status" value="1"/>
</dbReference>
<dbReference type="Gene3D" id="1.10.510.10">
    <property type="entry name" value="Transferase(Phosphotransferase) domain 1"/>
    <property type="match status" value="1"/>
</dbReference>
<evidence type="ECO:0000256" key="1">
    <source>
        <dbReference type="ARBA" id="ARBA00004635"/>
    </source>
</evidence>
<dbReference type="PROSITE" id="PS00108">
    <property type="entry name" value="PROTEIN_KINASE_ST"/>
    <property type="match status" value="1"/>
</dbReference>
<dbReference type="PANTHER" id="PTHR24349">
    <property type="entry name" value="SERINE/THREONINE-PROTEIN KINASE"/>
    <property type="match status" value="1"/>
</dbReference>
<dbReference type="PROSITE" id="PS50222">
    <property type="entry name" value="EF_HAND_2"/>
    <property type="match status" value="4"/>
</dbReference>
<dbReference type="FunFam" id="1.10.238.10:FF:000050">
    <property type="entry name" value="Calcium-dependent protein kinase 7"/>
    <property type="match status" value="1"/>
</dbReference>
<keyword evidence="14" id="KW-0472">Membrane</keyword>
<dbReference type="Proteomes" id="UP000197138">
    <property type="component" value="Unassembled WGS sequence"/>
</dbReference>
<dbReference type="InterPro" id="IPR008271">
    <property type="entry name" value="Ser/Thr_kinase_AS"/>
</dbReference>
<dbReference type="FunFam" id="1.10.510.10:FF:000067">
    <property type="entry name" value="calcium-dependent protein kinase 13"/>
    <property type="match status" value="1"/>
</dbReference>
<dbReference type="InterPro" id="IPR011009">
    <property type="entry name" value="Kinase-like_dom_sf"/>
</dbReference>
<keyword evidence="11" id="KW-0418">Kinase</keyword>
<dbReference type="Gene3D" id="3.30.200.20">
    <property type="entry name" value="Phosphorylase Kinase, domain 1"/>
    <property type="match status" value="1"/>
</dbReference>
<dbReference type="SMART" id="SM00054">
    <property type="entry name" value="EFh"/>
    <property type="match status" value="4"/>
</dbReference>
<dbReference type="PROSITE" id="PS50011">
    <property type="entry name" value="PROTEIN_KINASE_DOM"/>
    <property type="match status" value="1"/>
</dbReference>
<dbReference type="InterPro" id="IPR017441">
    <property type="entry name" value="Protein_kinase_ATP_BS"/>
</dbReference>
<evidence type="ECO:0000256" key="10">
    <source>
        <dbReference type="ARBA" id="ARBA00022741"/>
    </source>
</evidence>
<dbReference type="SMART" id="SM00220">
    <property type="entry name" value="S_TKc"/>
    <property type="match status" value="1"/>
</dbReference>
<evidence type="ECO:0000256" key="14">
    <source>
        <dbReference type="ARBA" id="ARBA00023136"/>
    </source>
</evidence>
<keyword evidence="5" id="KW-0597">Phosphoprotein</keyword>
<evidence type="ECO:0000256" key="11">
    <source>
        <dbReference type="ARBA" id="ARBA00022777"/>
    </source>
</evidence>
<evidence type="ECO:0000256" key="12">
    <source>
        <dbReference type="ARBA" id="ARBA00022837"/>
    </source>
</evidence>
<evidence type="ECO:0000256" key="4">
    <source>
        <dbReference type="ARBA" id="ARBA00022527"/>
    </source>
</evidence>
<keyword evidence="8" id="KW-0479">Metal-binding</keyword>
<organism evidence="23 24">
    <name type="scientific">Punica granatum</name>
    <name type="common">Pomegranate</name>
    <dbReference type="NCBI Taxonomy" id="22663"/>
    <lineage>
        <taxon>Eukaryota</taxon>
        <taxon>Viridiplantae</taxon>
        <taxon>Streptophyta</taxon>
        <taxon>Embryophyta</taxon>
        <taxon>Tracheophyta</taxon>
        <taxon>Spermatophyta</taxon>
        <taxon>Magnoliopsida</taxon>
        <taxon>eudicotyledons</taxon>
        <taxon>Gunneridae</taxon>
        <taxon>Pentapetalae</taxon>
        <taxon>rosids</taxon>
        <taxon>malvids</taxon>
        <taxon>Myrtales</taxon>
        <taxon>Lythraceae</taxon>
        <taxon>Punica</taxon>
    </lineage>
</organism>
<dbReference type="GO" id="GO:0016020">
    <property type="term" value="C:membrane"/>
    <property type="evidence" value="ECO:0007669"/>
    <property type="project" value="UniProtKB-SubCell"/>
</dbReference>
<evidence type="ECO:0000256" key="17">
    <source>
        <dbReference type="ARBA" id="ARBA00047899"/>
    </source>
</evidence>
<comment type="catalytic activity">
    <reaction evidence="17">
        <text>L-threonyl-[protein] + ATP = O-phospho-L-threonyl-[protein] + ADP + H(+)</text>
        <dbReference type="Rhea" id="RHEA:46608"/>
        <dbReference type="Rhea" id="RHEA-COMP:11060"/>
        <dbReference type="Rhea" id="RHEA-COMP:11605"/>
        <dbReference type="ChEBI" id="CHEBI:15378"/>
        <dbReference type="ChEBI" id="CHEBI:30013"/>
        <dbReference type="ChEBI" id="CHEBI:30616"/>
        <dbReference type="ChEBI" id="CHEBI:61977"/>
        <dbReference type="ChEBI" id="CHEBI:456216"/>
        <dbReference type="EC" id="2.7.11.1"/>
    </reaction>
</comment>
<evidence type="ECO:0000313" key="23">
    <source>
        <dbReference type="EMBL" id="OWM67417.1"/>
    </source>
</evidence>
<dbReference type="InterPro" id="IPR000719">
    <property type="entry name" value="Prot_kinase_dom"/>
</dbReference>
<keyword evidence="9" id="KW-0677">Repeat</keyword>
<dbReference type="FunFam" id="3.30.200.20:FF:000004">
    <property type="entry name" value="Calcium-dependent protein kinase 1"/>
    <property type="match status" value="1"/>
</dbReference>
<evidence type="ECO:0000256" key="20">
    <source>
        <dbReference type="SAM" id="MobiDB-lite"/>
    </source>
</evidence>
<comment type="subcellular location">
    <subcellularLocation>
        <location evidence="1">Membrane</location>
        <topology evidence="1">Lipid-anchor</topology>
    </subcellularLocation>
</comment>
<keyword evidence="12" id="KW-0106">Calcium</keyword>
<dbReference type="InterPro" id="IPR018247">
    <property type="entry name" value="EF_Hand_1_Ca_BS"/>
</dbReference>
<evidence type="ECO:0000256" key="6">
    <source>
        <dbReference type="ARBA" id="ARBA00022679"/>
    </source>
</evidence>
<keyword evidence="10 19" id="KW-0547">Nucleotide-binding</keyword>
<evidence type="ECO:0000313" key="24">
    <source>
        <dbReference type="Proteomes" id="UP000197138"/>
    </source>
</evidence>
<evidence type="ECO:0000256" key="5">
    <source>
        <dbReference type="ARBA" id="ARBA00022553"/>
    </source>
</evidence>
<proteinExistence type="inferred from homology"/>
<dbReference type="EC" id="2.7.11.1" evidence="3"/>
<dbReference type="SUPFAM" id="SSF56112">
    <property type="entry name" value="Protein kinase-like (PK-like)"/>
    <property type="match status" value="1"/>
</dbReference>
<feature type="domain" description="Protein kinase" evidence="21">
    <location>
        <begin position="69"/>
        <end position="335"/>
    </location>
</feature>
<feature type="domain" description="EF-hand" evidence="22">
    <location>
        <begin position="450"/>
        <end position="485"/>
    </location>
</feature>
<dbReference type="Gene3D" id="1.10.238.10">
    <property type="entry name" value="EF-hand"/>
    <property type="match status" value="1"/>
</dbReference>
<dbReference type="Pfam" id="PF00069">
    <property type="entry name" value="Pkinase"/>
    <property type="match status" value="1"/>
</dbReference>
<feature type="domain" description="EF-hand" evidence="22">
    <location>
        <begin position="487"/>
        <end position="522"/>
    </location>
</feature>
<dbReference type="PROSITE" id="PS00018">
    <property type="entry name" value="EF_HAND_1"/>
    <property type="match status" value="4"/>
</dbReference>
<protein>
    <recommendedName>
        <fullName evidence="3">non-specific serine/threonine protein kinase</fullName>
        <ecNumber evidence="3">2.7.11.1</ecNumber>
    </recommendedName>
</protein>
<dbReference type="EMBL" id="MTKT01005396">
    <property type="protein sequence ID" value="OWM67417.1"/>
    <property type="molecule type" value="Genomic_DNA"/>
</dbReference>